<name>J4C9B1_THEOR</name>
<organism evidence="2 3">
    <name type="scientific">Theileria orientalis strain Shintoku</name>
    <dbReference type="NCBI Taxonomy" id="869250"/>
    <lineage>
        <taxon>Eukaryota</taxon>
        <taxon>Sar</taxon>
        <taxon>Alveolata</taxon>
        <taxon>Apicomplexa</taxon>
        <taxon>Aconoidasida</taxon>
        <taxon>Piroplasmida</taxon>
        <taxon>Theileriidae</taxon>
        <taxon>Theileria</taxon>
    </lineage>
</organism>
<feature type="chain" id="PRO_5003778672" evidence="1">
    <location>
        <begin position="17"/>
        <end position="184"/>
    </location>
</feature>
<sequence>MKTLFAVIFAVASVYALVADLTETDTHAKLAVFHHVGHTDGTGANAATLRFAHLVPKADHLGHFDEGVGCHHAGGAVKHHQFVHVEAGEKLVELLGVSDCKKWHAVVLGVFSDGYLFHKHYAFHKDHHTKPAVLDGALALADFVHTHVDLAHAKVFGELVKKGLTAHLFTHLLHAKLASRLALV</sequence>
<dbReference type="KEGG" id="tot:TOT_040000598"/>
<evidence type="ECO:0000313" key="3">
    <source>
        <dbReference type="Proteomes" id="UP000003786"/>
    </source>
</evidence>
<accession>J4C9B1</accession>
<dbReference type="OMA" id="ETDTHAK"/>
<keyword evidence="3" id="KW-1185">Reference proteome</keyword>
<dbReference type="eggNOG" id="ENOG502QX2H">
    <property type="taxonomic scope" value="Eukaryota"/>
</dbReference>
<reference evidence="2 3" key="1">
    <citation type="journal article" date="2012" name="MBio">
        <title>Comparative genome analysis of three eukaryotic parasites with differing abilities to transform leukocytes reveals key mediators of Theileria-induced leukocyte transformation.</title>
        <authorList>
            <person name="Hayashida K."/>
            <person name="Hara Y."/>
            <person name="Abe T."/>
            <person name="Yamasaki C."/>
            <person name="Toyoda A."/>
            <person name="Kosuge T."/>
            <person name="Suzuki Y."/>
            <person name="Sato Y."/>
            <person name="Kawashima S."/>
            <person name="Katayama T."/>
            <person name="Wakaguri H."/>
            <person name="Inoue N."/>
            <person name="Homma K."/>
            <person name="Tada-Umezaki M."/>
            <person name="Yagi Y."/>
            <person name="Fujii Y."/>
            <person name="Habara T."/>
            <person name="Kanehisa M."/>
            <person name="Watanabe H."/>
            <person name="Ito K."/>
            <person name="Gojobori T."/>
            <person name="Sugawara H."/>
            <person name="Imanishi T."/>
            <person name="Weir W."/>
            <person name="Gardner M."/>
            <person name="Pain A."/>
            <person name="Shiels B."/>
            <person name="Hattori M."/>
            <person name="Nene V."/>
            <person name="Sugimoto C."/>
        </authorList>
    </citation>
    <scope>NUCLEOTIDE SEQUENCE [LARGE SCALE GENOMIC DNA]</scope>
    <source>
        <strain evidence="2 3">Shintoku</strain>
    </source>
</reference>
<proteinExistence type="predicted"/>
<dbReference type="AlphaFoldDB" id="J4C9B1"/>
<gene>
    <name evidence="2" type="ORF">TOT_040000598</name>
</gene>
<dbReference type="VEuPathDB" id="PiroplasmaDB:TOT_040000598"/>
<dbReference type="RefSeq" id="XP_009692529.1">
    <property type="nucleotide sequence ID" value="XM_009694234.1"/>
</dbReference>
<evidence type="ECO:0000256" key="1">
    <source>
        <dbReference type="SAM" id="SignalP"/>
    </source>
</evidence>
<evidence type="ECO:0000313" key="2">
    <source>
        <dbReference type="EMBL" id="BAM42228.1"/>
    </source>
</evidence>
<feature type="signal peptide" evidence="1">
    <location>
        <begin position="1"/>
        <end position="16"/>
    </location>
</feature>
<dbReference type="Proteomes" id="UP000003786">
    <property type="component" value="Chromosome 4"/>
</dbReference>
<keyword evidence="1" id="KW-0732">Signal</keyword>
<dbReference type="GeneID" id="20716651"/>
<protein>
    <submittedName>
        <fullName evidence="2">Uncharacterized protein</fullName>
    </submittedName>
</protein>
<dbReference type="EMBL" id="AP011949">
    <property type="protein sequence ID" value="BAM42228.1"/>
    <property type="molecule type" value="Genomic_DNA"/>
</dbReference>